<protein>
    <submittedName>
        <fullName evidence="1">Uncharacterized protein</fullName>
    </submittedName>
</protein>
<organism evidence="1 2">
    <name type="scientific">Bacteroides pyogenes F0041</name>
    <dbReference type="NCBI Taxonomy" id="1321819"/>
    <lineage>
        <taxon>Bacteria</taxon>
        <taxon>Pseudomonadati</taxon>
        <taxon>Bacteroidota</taxon>
        <taxon>Bacteroidia</taxon>
        <taxon>Bacteroidales</taxon>
        <taxon>Bacteroidaceae</taxon>
        <taxon>Bacteroides</taxon>
    </lineage>
</organism>
<gene>
    <name evidence="1" type="ORF">HMPREF1981_01643</name>
</gene>
<proteinExistence type="predicted"/>
<evidence type="ECO:0000313" key="1">
    <source>
        <dbReference type="EMBL" id="ERI85471.1"/>
    </source>
</evidence>
<accession>U2DZT1</accession>
<name>U2DZT1_9BACE</name>
<comment type="caution">
    <text evidence="1">The sequence shown here is derived from an EMBL/GenBank/DDBJ whole genome shotgun (WGS) entry which is preliminary data.</text>
</comment>
<dbReference type="EMBL" id="AWSV01000089">
    <property type="protein sequence ID" value="ERI85471.1"/>
    <property type="molecule type" value="Genomic_DNA"/>
</dbReference>
<reference evidence="1 2" key="1">
    <citation type="submission" date="2013-08" db="EMBL/GenBank/DDBJ databases">
        <authorList>
            <person name="Weinstock G."/>
            <person name="Sodergren E."/>
            <person name="Wylie T."/>
            <person name="Fulton L."/>
            <person name="Fulton R."/>
            <person name="Fronick C."/>
            <person name="O'Laughlin M."/>
            <person name="Godfrey J."/>
            <person name="Miner T."/>
            <person name="Herter B."/>
            <person name="Appelbaum E."/>
            <person name="Cordes M."/>
            <person name="Lek S."/>
            <person name="Wollam A."/>
            <person name="Pepin K.H."/>
            <person name="Palsikar V.B."/>
            <person name="Mitreva M."/>
            <person name="Wilson R.K."/>
        </authorList>
    </citation>
    <scope>NUCLEOTIDE SEQUENCE [LARGE SCALE GENOMIC DNA]</scope>
    <source>
        <strain evidence="1 2">F0041</strain>
    </source>
</reference>
<dbReference type="HOGENOM" id="CLU_3247476_0_0_10"/>
<evidence type="ECO:0000313" key="2">
    <source>
        <dbReference type="Proteomes" id="UP000016496"/>
    </source>
</evidence>
<dbReference type="AlphaFoldDB" id="U2DZT1"/>
<dbReference type="Proteomes" id="UP000016496">
    <property type="component" value="Unassembled WGS sequence"/>
</dbReference>
<sequence length="42" mass="4547">MGCYLCAVWKAYNALFAVISDNLTVTDALAILEYCAICADDV</sequence>